<feature type="domain" description="Cathepsin propeptide inhibitor" evidence="7">
    <location>
        <begin position="25"/>
        <end position="84"/>
    </location>
</feature>
<keyword evidence="4" id="KW-0788">Thiol protease</keyword>
<evidence type="ECO:0000256" key="5">
    <source>
        <dbReference type="SAM" id="SignalP"/>
    </source>
</evidence>
<dbReference type="EMBL" id="OV696686">
    <property type="protein sequence ID" value="CAH1227257.1"/>
    <property type="molecule type" value="Genomic_DNA"/>
</dbReference>
<keyword evidence="2" id="KW-0645">Protease</keyword>
<dbReference type="SMART" id="SM00645">
    <property type="entry name" value="Pept_C1"/>
    <property type="match status" value="1"/>
</dbReference>
<dbReference type="GO" id="GO:0006508">
    <property type="term" value="P:proteolysis"/>
    <property type="evidence" value="ECO:0007669"/>
    <property type="project" value="UniProtKB-KW"/>
</dbReference>
<feature type="signal peptide" evidence="5">
    <location>
        <begin position="1"/>
        <end position="20"/>
    </location>
</feature>
<dbReference type="Gene3D" id="3.90.70.10">
    <property type="entry name" value="Cysteine proteinases"/>
    <property type="match status" value="1"/>
</dbReference>
<sequence length="320" mass="35391">MWPLWRLLIVCVAMVSMSMAKHMDWEEYKETYGLSFSHRKDRVRRSIFDENLNTIDKHNKEADLGRHSHWLGVNRFAHMTNEEYVARAMVKGDKSSGGASAAQVHEFGHTRTLRDVDEVDWRTKGCVTPVKDQTGSLECQWFLNNGILVSLSEQQLVDCSGSYGNNGCQGGMTENAFQYITENDGVAAEASYPYGAVDGECRFDQEDSAATITGFVNIMSGDEEALKDAVSNIGPISVAIDASHPSFQLYHSGVYEEPNCSTTMLDLSALVVGYGTSGGKPYWLVKNSFGTSWGDHGYIMISRNNNNMCGIASQASYPLL</sequence>
<evidence type="ECO:0000259" key="7">
    <source>
        <dbReference type="SMART" id="SM00848"/>
    </source>
</evidence>
<dbReference type="InterPro" id="IPR013128">
    <property type="entry name" value="Peptidase_C1A"/>
</dbReference>
<evidence type="ECO:0000256" key="4">
    <source>
        <dbReference type="ARBA" id="ARBA00022807"/>
    </source>
</evidence>
<dbReference type="InterPro" id="IPR000668">
    <property type="entry name" value="Peptidase_C1A_C"/>
</dbReference>
<dbReference type="Pfam" id="PF08246">
    <property type="entry name" value="Inhibitor_I29"/>
    <property type="match status" value="1"/>
</dbReference>
<name>A0A8J9VXU7_BRALA</name>
<evidence type="ECO:0000256" key="1">
    <source>
        <dbReference type="ARBA" id="ARBA00008455"/>
    </source>
</evidence>
<dbReference type="SUPFAM" id="SSF54001">
    <property type="entry name" value="Cysteine proteinases"/>
    <property type="match status" value="1"/>
</dbReference>
<dbReference type="SMART" id="SM00848">
    <property type="entry name" value="Inhibitor_I29"/>
    <property type="match status" value="1"/>
</dbReference>
<feature type="chain" id="PRO_5035463939" evidence="5">
    <location>
        <begin position="21"/>
        <end position="320"/>
    </location>
</feature>
<protein>
    <submittedName>
        <fullName evidence="8">CTSV protein</fullName>
    </submittedName>
</protein>
<evidence type="ECO:0000313" key="9">
    <source>
        <dbReference type="Proteomes" id="UP000838412"/>
    </source>
</evidence>
<dbReference type="FunFam" id="3.90.70.10:FF:000006">
    <property type="entry name" value="Cathepsin S"/>
    <property type="match status" value="1"/>
</dbReference>
<dbReference type="Pfam" id="PF00112">
    <property type="entry name" value="Peptidase_C1"/>
    <property type="match status" value="1"/>
</dbReference>
<dbReference type="OrthoDB" id="10253408at2759"/>
<proteinExistence type="inferred from homology"/>
<evidence type="ECO:0000256" key="2">
    <source>
        <dbReference type="ARBA" id="ARBA00022670"/>
    </source>
</evidence>
<dbReference type="InterPro" id="IPR013201">
    <property type="entry name" value="Prot_inhib_I29"/>
</dbReference>
<dbReference type="PANTHER" id="PTHR12411">
    <property type="entry name" value="CYSTEINE PROTEASE FAMILY C1-RELATED"/>
    <property type="match status" value="1"/>
</dbReference>
<dbReference type="InterPro" id="IPR039417">
    <property type="entry name" value="Peptidase_C1A_papain-like"/>
</dbReference>
<dbReference type="InterPro" id="IPR038765">
    <property type="entry name" value="Papain-like_cys_pep_sf"/>
</dbReference>
<keyword evidence="5" id="KW-0732">Signal</keyword>
<evidence type="ECO:0000313" key="8">
    <source>
        <dbReference type="EMBL" id="CAH1227257.1"/>
    </source>
</evidence>
<gene>
    <name evidence="8" type="primary">CTSV</name>
    <name evidence="8" type="ORF">BLAG_LOCUS438</name>
</gene>
<evidence type="ECO:0000259" key="6">
    <source>
        <dbReference type="SMART" id="SM00645"/>
    </source>
</evidence>
<organism evidence="8 9">
    <name type="scientific">Branchiostoma lanceolatum</name>
    <name type="common">Common lancelet</name>
    <name type="synonym">Amphioxus lanceolatum</name>
    <dbReference type="NCBI Taxonomy" id="7740"/>
    <lineage>
        <taxon>Eukaryota</taxon>
        <taxon>Metazoa</taxon>
        <taxon>Chordata</taxon>
        <taxon>Cephalochordata</taxon>
        <taxon>Leptocardii</taxon>
        <taxon>Amphioxiformes</taxon>
        <taxon>Branchiostomatidae</taxon>
        <taxon>Branchiostoma</taxon>
    </lineage>
</organism>
<dbReference type="GO" id="GO:0008234">
    <property type="term" value="F:cysteine-type peptidase activity"/>
    <property type="evidence" value="ECO:0007669"/>
    <property type="project" value="UniProtKB-KW"/>
</dbReference>
<keyword evidence="9" id="KW-1185">Reference proteome</keyword>
<dbReference type="Proteomes" id="UP000838412">
    <property type="component" value="Chromosome 1"/>
</dbReference>
<feature type="domain" description="Peptidase C1A papain C-terminal" evidence="6">
    <location>
        <begin position="115"/>
        <end position="319"/>
    </location>
</feature>
<evidence type="ECO:0000256" key="3">
    <source>
        <dbReference type="ARBA" id="ARBA00022801"/>
    </source>
</evidence>
<keyword evidence="3" id="KW-0378">Hydrolase</keyword>
<comment type="similarity">
    <text evidence="1">Belongs to the peptidase C1 family.</text>
</comment>
<reference evidence="8" key="1">
    <citation type="submission" date="2022-01" db="EMBL/GenBank/DDBJ databases">
        <authorList>
            <person name="Braso-Vives M."/>
        </authorList>
    </citation>
    <scope>NUCLEOTIDE SEQUENCE</scope>
</reference>
<dbReference type="CDD" id="cd02248">
    <property type="entry name" value="Peptidase_C1A"/>
    <property type="match status" value="1"/>
</dbReference>
<dbReference type="AlphaFoldDB" id="A0A8J9VXU7"/>
<accession>A0A8J9VXU7</accession>